<dbReference type="AlphaFoldDB" id="A0AAD2D943"/>
<keyword evidence="2" id="KW-1185">Reference proteome</keyword>
<dbReference type="Proteomes" id="UP001295684">
    <property type="component" value="Unassembled WGS sequence"/>
</dbReference>
<accession>A0AAD2D943</accession>
<dbReference type="EMBL" id="CAMPGE010026254">
    <property type="protein sequence ID" value="CAI2383948.1"/>
    <property type="molecule type" value="Genomic_DNA"/>
</dbReference>
<reference evidence="1" key="1">
    <citation type="submission" date="2023-07" db="EMBL/GenBank/DDBJ databases">
        <authorList>
            <consortium name="AG Swart"/>
            <person name="Singh M."/>
            <person name="Singh A."/>
            <person name="Seah K."/>
            <person name="Emmerich C."/>
        </authorList>
    </citation>
    <scope>NUCLEOTIDE SEQUENCE</scope>
    <source>
        <strain evidence="1">DP1</strain>
    </source>
</reference>
<comment type="caution">
    <text evidence="1">The sequence shown here is derived from an EMBL/GenBank/DDBJ whole genome shotgun (WGS) entry which is preliminary data.</text>
</comment>
<evidence type="ECO:0000313" key="1">
    <source>
        <dbReference type="EMBL" id="CAI2383948.1"/>
    </source>
</evidence>
<sequence>MLRVLLHSLFSNIGSELEKLSISHSVRTLVLSGEVKLQEVIEHQVKHLCT</sequence>
<organism evidence="1 2">
    <name type="scientific">Euplotes crassus</name>
    <dbReference type="NCBI Taxonomy" id="5936"/>
    <lineage>
        <taxon>Eukaryota</taxon>
        <taxon>Sar</taxon>
        <taxon>Alveolata</taxon>
        <taxon>Ciliophora</taxon>
        <taxon>Intramacronucleata</taxon>
        <taxon>Spirotrichea</taxon>
        <taxon>Hypotrichia</taxon>
        <taxon>Euplotida</taxon>
        <taxon>Euplotidae</taxon>
        <taxon>Moneuplotes</taxon>
    </lineage>
</organism>
<proteinExistence type="predicted"/>
<gene>
    <name evidence="1" type="ORF">ECRASSUSDP1_LOCUS25467</name>
</gene>
<evidence type="ECO:0000313" key="2">
    <source>
        <dbReference type="Proteomes" id="UP001295684"/>
    </source>
</evidence>
<protein>
    <submittedName>
        <fullName evidence="1">Uncharacterized protein</fullName>
    </submittedName>
</protein>
<name>A0AAD2D943_EUPCR</name>